<evidence type="ECO:0000313" key="3">
    <source>
        <dbReference type="Proteomes" id="UP000199614"/>
    </source>
</evidence>
<evidence type="ECO:0000313" key="2">
    <source>
        <dbReference type="EMBL" id="SFO40382.1"/>
    </source>
</evidence>
<sequence length="124" mass="13523">MSLDSPAAEAESQVEVLPPDRGLDALLADRRQTRTRGDSTAIRQLTERLQAQPSMQDFRNDLEDALVGIAAQVVQAMIRLREQRQENVVDPDAVADNVTTAAEALCAAELTLTVMRSVVPVPRS</sequence>
<keyword evidence="3" id="KW-1185">Reference proteome</keyword>
<dbReference type="RefSeq" id="WP_093354517.1">
    <property type="nucleotide sequence ID" value="NZ_FOUY01000052.1"/>
</dbReference>
<accession>A0A1I5GWJ8</accession>
<feature type="region of interest" description="Disordered" evidence="1">
    <location>
        <begin position="1"/>
        <end position="23"/>
    </location>
</feature>
<name>A0A1I5GWJ8_PSUAM</name>
<evidence type="ECO:0000256" key="1">
    <source>
        <dbReference type="SAM" id="MobiDB-lite"/>
    </source>
</evidence>
<organism evidence="2 3">
    <name type="scientific">Pseudonocardia ammonioxydans</name>
    <dbReference type="NCBI Taxonomy" id="260086"/>
    <lineage>
        <taxon>Bacteria</taxon>
        <taxon>Bacillati</taxon>
        <taxon>Actinomycetota</taxon>
        <taxon>Actinomycetes</taxon>
        <taxon>Pseudonocardiales</taxon>
        <taxon>Pseudonocardiaceae</taxon>
        <taxon>Pseudonocardia</taxon>
    </lineage>
</organism>
<dbReference type="EMBL" id="FOUY01000052">
    <property type="protein sequence ID" value="SFO40382.1"/>
    <property type="molecule type" value="Genomic_DNA"/>
</dbReference>
<dbReference type="Proteomes" id="UP000199614">
    <property type="component" value="Unassembled WGS sequence"/>
</dbReference>
<reference evidence="2 3" key="1">
    <citation type="submission" date="2016-10" db="EMBL/GenBank/DDBJ databases">
        <authorList>
            <person name="de Groot N.N."/>
        </authorList>
    </citation>
    <scope>NUCLEOTIDE SEQUENCE [LARGE SCALE GENOMIC DNA]</scope>
    <source>
        <strain evidence="2 3">CGMCC 4.1877</strain>
    </source>
</reference>
<gene>
    <name evidence="2" type="ORF">SAMN05216207_10528</name>
</gene>
<proteinExistence type="predicted"/>
<protein>
    <submittedName>
        <fullName evidence="2">Uncharacterized protein</fullName>
    </submittedName>
</protein>
<dbReference type="AlphaFoldDB" id="A0A1I5GWJ8"/>